<gene>
    <name evidence="2" type="ORF">AMECASPLE_028417</name>
</gene>
<dbReference type="EMBL" id="JAHRIP010003127">
    <property type="protein sequence ID" value="MEQ2281252.1"/>
    <property type="molecule type" value="Genomic_DNA"/>
</dbReference>
<dbReference type="Proteomes" id="UP001469553">
    <property type="component" value="Unassembled WGS sequence"/>
</dbReference>
<sequence>MSEGTSLLDQVERLEMEFCHQVVFAPPHFSQLTVAKTRGCKSAEELAGRMGEIFSAESTNPRDHRNRTSESSGRDLKGFENELPLLSRRDLGTSCLHSWF</sequence>
<organism evidence="2 3">
    <name type="scientific">Ameca splendens</name>
    <dbReference type="NCBI Taxonomy" id="208324"/>
    <lineage>
        <taxon>Eukaryota</taxon>
        <taxon>Metazoa</taxon>
        <taxon>Chordata</taxon>
        <taxon>Craniata</taxon>
        <taxon>Vertebrata</taxon>
        <taxon>Euteleostomi</taxon>
        <taxon>Actinopterygii</taxon>
        <taxon>Neopterygii</taxon>
        <taxon>Teleostei</taxon>
        <taxon>Neoteleostei</taxon>
        <taxon>Acanthomorphata</taxon>
        <taxon>Ovalentaria</taxon>
        <taxon>Atherinomorphae</taxon>
        <taxon>Cyprinodontiformes</taxon>
        <taxon>Goodeidae</taxon>
        <taxon>Ameca</taxon>
    </lineage>
</organism>
<comment type="caution">
    <text evidence="2">The sequence shown here is derived from an EMBL/GenBank/DDBJ whole genome shotgun (WGS) entry which is preliminary data.</text>
</comment>
<keyword evidence="3" id="KW-1185">Reference proteome</keyword>
<evidence type="ECO:0000313" key="3">
    <source>
        <dbReference type="Proteomes" id="UP001469553"/>
    </source>
</evidence>
<reference evidence="2 3" key="1">
    <citation type="submission" date="2021-06" db="EMBL/GenBank/DDBJ databases">
        <authorList>
            <person name="Palmer J.M."/>
        </authorList>
    </citation>
    <scope>NUCLEOTIDE SEQUENCE [LARGE SCALE GENOMIC DNA]</scope>
    <source>
        <strain evidence="2 3">AS_MEX2019</strain>
        <tissue evidence="2">Muscle</tissue>
    </source>
</reference>
<proteinExistence type="predicted"/>
<evidence type="ECO:0000313" key="2">
    <source>
        <dbReference type="EMBL" id="MEQ2281252.1"/>
    </source>
</evidence>
<protein>
    <submittedName>
        <fullName evidence="2">Uncharacterized protein</fullName>
    </submittedName>
</protein>
<feature type="compositionally biased region" description="Basic and acidic residues" evidence="1">
    <location>
        <begin position="60"/>
        <end position="76"/>
    </location>
</feature>
<accession>A0ABV0XII6</accession>
<feature type="region of interest" description="Disordered" evidence="1">
    <location>
        <begin position="54"/>
        <end position="76"/>
    </location>
</feature>
<evidence type="ECO:0000256" key="1">
    <source>
        <dbReference type="SAM" id="MobiDB-lite"/>
    </source>
</evidence>
<name>A0ABV0XII6_9TELE</name>